<dbReference type="PROSITE" id="PS00107">
    <property type="entry name" value="PROTEIN_KINASE_ATP"/>
    <property type="match status" value="1"/>
</dbReference>
<dbReference type="InterPro" id="IPR017441">
    <property type="entry name" value="Protein_kinase_ATP_BS"/>
</dbReference>
<accession>A0AAN9ADC2</accession>
<feature type="region of interest" description="Disordered" evidence="2">
    <location>
        <begin position="256"/>
        <end position="289"/>
    </location>
</feature>
<dbReference type="GO" id="GO:0005524">
    <property type="term" value="F:ATP binding"/>
    <property type="evidence" value="ECO:0007669"/>
    <property type="project" value="UniProtKB-UniRule"/>
</dbReference>
<feature type="non-terminal residue" evidence="3">
    <location>
        <position position="665"/>
    </location>
</feature>
<dbReference type="EMBL" id="JAXCGZ010002445">
    <property type="protein sequence ID" value="KAK7083889.1"/>
    <property type="molecule type" value="Genomic_DNA"/>
</dbReference>
<feature type="binding site" evidence="1">
    <location>
        <position position="548"/>
    </location>
    <ligand>
        <name>ATP</name>
        <dbReference type="ChEBI" id="CHEBI:30616"/>
    </ligand>
</feature>
<name>A0AAN9ADC2_HALRR</name>
<proteinExistence type="predicted"/>
<dbReference type="SUPFAM" id="SSF56112">
    <property type="entry name" value="Protein kinase-like (PK-like)"/>
    <property type="match status" value="1"/>
</dbReference>
<reference evidence="3 4" key="1">
    <citation type="submission" date="2023-11" db="EMBL/GenBank/DDBJ databases">
        <title>Halocaridina rubra genome assembly.</title>
        <authorList>
            <person name="Smith C."/>
        </authorList>
    </citation>
    <scope>NUCLEOTIDE SEQUENCE [LARGE SCALE GENOMIC DNA]</scope>
    <source>
        <strain evidence="3">EP-1</strain>
        <tissue evidence="3">Whole</tissue>
    </source>
</reference>
<evidence type="ECO:0000256" key="2">
    <source>
        <dbReference type="SAM" id="MobiDB-lite"/>
    </source>
</evidence>
<dbReference type="AlphaFoldDB" id="A0AAN9ADC2"/>
<evidence type="ECO:0000313" key="4">
    <source>
        <dbReference type="Proteomes" id="UP001381693"/>
    </source>
</evidence>
<evidence type="ECO:0008006" key="5">
    <source>
        <dbReference type="Google" id="ProtNLM"/>
    </source>
</evidence>
<keyword evidence="1" id="KW-0547">Nucleotide-binding</keyword>
<protein>
    <recommendedName>
        <fullName evidence="5">Protein kinase domain-containing protein</fullName>
    </recommendedName>
</protein>
<gene>
    <name evidence="3" type="ORF">SK128_011130</name>
</gene>
<keyword evidence="4" id="KW-1185">Reference proteome</keyword>
<dbReference type="InterPro" id="IPR011009">
    <property type="entry name" value="Kinase-like_dom_sf"/>
</dbReference>
<keyword evidence="1" id="KW-0067">ATP-binding</keyword>
<evidence type="ECO:0000256" key="1">
    <source>
        <dbReference type="PROSITE-ProRule" id="PRU10141"/>
    </source>
</evidence>
<dbReference type="Proteomes" id="UP001381693">
    <property type="component" value="Unassembled WGS sequence"/>
</dbReference>
<evidence type="ECO:0000313" key="3">
    <source>
        <dbReference type="EMBL" id="KAK7083889.1"/>
    </source>
</evidence>
<comment type="caution">
    <text evidence="3">The sequence shown here is derived from an EMBL/GenBank/DDBJ whole genome shotgun (WGS) entry which is preliminary data.</text>
</comment>
<sequence>MSAAVRRLSCVTPDAVASRRGSCGTLSIPSQVLEAARPLSSRRRRASVGPSELPFLFASESLANCYKEKDQQHFEHEADVRQFLRVPAPETPSVAYLSRKRASLDNNWLTEWIRPNEALSKQQTGPRTPVQNSNEKINQLFNDNNAELNVYNNATLSENVKVTCCPLAQVSSCIKFSKNSDEVCQNIKRKAEVLSSSVEVFRTNGKYSRTNSSHLSRAAQGVDKCQNDLKRKLDASSPYLVVSSFSKKLNNCQSEDSINNRVRDPSDSQALVEAASYPSNSTPQEDDYSQQIKKEVVKRISPITFPSLSPCIEDNIQGNQFAFELKKDKESVFDNSCERDQSHTCSGTSPHFTTDLTKEEKHQPLTVNRCDNQPRQKGKVGKLDQSIASPVIPKIKVDVVASGPEENTLDFIVREYSNNYDIRPVPSPQRICDVWHNLKNPISPCLHCCKRRSSLETQASSICNKLNTSFQELQPLTSQPWQMQSHTHCQFLLRSTNLSFRQRSTCETKRRNFKVNDYCIPSVGGIIGRGGFGIVKLGCYSGLFLAVKILKGQRASLSSQREALALTIRPHVHLTSTFAVVTSTDNKNYARIQWASHKDEIVSVQSLLSLFGLSTTDIHCPESNDYDYAKPGPKWSWVVSELCTPYTLLSLIDDTDLTLTTRDKI</sequence>
<organism evidence="3 4">
    <name type="scientific">Halocaridina rubra</name>
    <name type="common">Hawaiian red shrimp</name>
    <dbReference type="NCBI Taxonomy" id="373956"/>
    <lineage>
        <taxon>Eukaryota</taxon>
        <taxon>Metazoa</taxon>
        <taxon>Ecdysozoa</taxon>
        <taxon>Arthropoda</taxon>
        <taxon>Crustacea</taxon>
        <taxon>Multicrustacea</taxon>
        <taxon>Malacostraca</taxon>
        <taxon>Eumalacostraca</taxon>
        <taxon>Eucarida</taxon>
        <taxon>Decapoda</taxon>
        <taxon>Pleocyemata</taxon>
        <taxon>Caridea</taxon>
        <taxon>Atyoidea</taxon>
        <taxon>Atyidae</taxon>
        <taxon>Halocaridina</taxon>
    </lineage>
</organism>